<protein>
    <submittedName>
        <fullName evidence="1">Uncharacterized protein</fullName>
    </submittedName>
</protein>
<name>A0AAF0ZDI0_SOLVR</name>
<dbReference type="AlphaFoldDB" id="A0AAF0ZDI0"/>
<feature type="non-terminal residue" evidence="1">
    <location>
        <position position="1"/>
    </location>
</feature>
<dbReference type="EMBL" id="CP133618">
    <property type="protein sequence ID" value="WMV37906.1"/>
    <property type="molecule type" value="Genomic_DNA"/>
</dbReference>
<evidence type="ECO:0000313" key="2">
    <source>
        <dbReference type="Proteomes" id="UP001234989"/>
    </source>
</evidence>
<dbReference type="Proteomes" id="UP001234989">
    <property type="component" value="Chromosome 7"/>
</dbReference>
<organism evidence="1 2">
    <name type="scientific">Solanum verrucosum</name>
    <dbReference type="NCBI Taxonomy" id="315347"/>
    <lineage>
        <taxon>Eukaryota</taxon>
        <taxon>Viridiplantae</taxon>
        <taxon>Streptophyta</taxon>
        <taxon>Embryophyta</taxon>
        <taxon>Tracheophyta</taxon>
        <taxon>Spermatophyta</taxon>
        <taxon>Magnoliopsida</taxon>
        <taxon>eudicotyledons</taxon>
        <taxon>Gunneridae</taxon>
        <taxon>Pentapetalae</taxon>
        <taxon>asterids</taxon>
        <taxon>lamiids</taxon>
        <taxon>Solanales</taxon>
        <taxon>Solanaceae</taxon>
        <taxon>Solanoideae</taxon>
        <taxon>Solaneae</taxon>
        <taxon>Solanum</taxon>
    </lineage>
</organism>
<proteinExistence type="predicted"/>
<reference evidence="1" key="1">
    <citation type="submission" date="2023-08" db="EMBL/GenBank/DDBJ databases">
        <title>A de novo genome assembly of Solanum verrucosum Schlechtendal, a Mexican diploid species geographically isolated from the other diploid A-genome species in potato relatives.</title>
        <authorList>
            <person name="Hosaka K."/>
        </authorList>
    </citation>
    <scope>NUCLEOTIDE SEQUENCE</scope>
    <source>
        <tissue evidence="1">Young leaves</tissue>
    </source>
</reference>
<accession>A0AAF0ZDI0</accession>
<sequence length="184" mass="20047">YSTSLVGITDQLDDLPFGVLHRCLAPSFSIVVLLVIGRHEGTDGFMVYYDASRIGLGKANVVADALSRLSMGSVAHVGEKKKELVQYVHRLSRLVVQLVDSTKGGVMVHNGSKSSLVADVKAKKGVDPILVNLKEVVLKKSIEAFSQGGDGVLRYQGRLCVLIVHVLREQILSEAQSLWYSIYP</sequence>
<keyword evidence="2" id="KW-1185">Reference proteome</keyword>
<gene>
    <name evidence="1" type="ORF">MTR67_031291</name>
</gene>
<evidence type="ECO:0000313" key="1">
    <source>
        <dbReference type="EMBL" id="WMV37906.1"/>
    </source>
</evidence>